<dbReference type="Proteomes" id="UP001596270">
    <property type="component" value="Unassembled WGS sequence"/>
</dbReference>
<gene>
    <name evidence="1" type="ORF">ACFQND_15205</name>
</gene>
<keyword evidence="2" id="KW-1185">Reference proteome</keyword>
<proteinExistence type="predicted"/>
<dbReference type="RefSeq" id="WP_377414050.1">
    <property type="nucleotide sequence ID" value="NZ_JBHSRS010000079.1"/>
</dbReference>
<reference evidence="2" key="1">
    <citation type="journal article" date="2019" name="Int. J. Syst. Evol. Microbiol.">
        <title>The Global Catalogue of Microorganisms (GCM) 10K type strain sequencing project: providing services to taxonomists for standard genome sequencing and annotation.</title>
        <authorList>
            <consortium name="The Broad Institute Genomics Platform"/>
            <consortium name="The Broad Institute Genome Sequencing Center for Infectious Disease"/>
            <person name="Wu L."/>
            <person name="Ma J."/>
        </authorList>
    </citation>
    <scope>NUCLEOTIDE SEQUENCE [LARGE SCALE GENOMIC DNA]</scope>
    <source>
        <strain evidence="2">CCUG 39402</strain>
    </source>
</reference>
<name>A0ABW1U0R7_9BURK</name>
<dbReference type="EMBL" id="JBHSRS010000079">
    <property type="protein sequence ID" value="MFC6282572.1"/>
    <property type="molecule type" value="Genomic_DNA"/>
</dbReference>
<protein>
    <recommendedName>
        <fullName evidence="3">Glycosaminoglycan attachment site</fullName>
    </recommendedName>
</protein>
<organism evidence="1 2">
    <name type="scientific">Polaromonas aquatica</name>
    <dbReference type="NCBI Taxonomy" id="332657"/>
    <lineage>
        <taxon>Bacteria</taxon>
        <taxon>Pseudomonadati</taxon>
        <taxon>Pseudomonadota</taxon>
        <taxon>Betaproteobacteria</taxon>
        <taxon>Burkholderiales</taxon>
        <taxon>Comamonadaceae</taxon>
        <taxon>Polaromonas</taxon>
    </lineage>
</organism>
<evidence type="ECO:0008006" key="3">
    <source>
        <dbReference type="Google" id="ProtNLM"/>
    </source>
</evidence>
<comment type="caution">
    <text evidence="1">The sequence shown here is derived from an EMBL/GenBank/DDBJ whole genome shotgun (WGS) entry which is preliminary data.</text>
</comment>
<accession>A0ABW1U0R7</accession>
<evidence type="ECO:0000313" key="2">
    <source>
        <dbReference type="Proteomes" id="UP001596270"/>
    </source>
</evidence>
<evidence type="ECO:0000313" key="1">
    <source>
        <dbReference type="EMBL" id="MFC6282572.1"/>
    </source>
</evidence>
<sequence length="340" mass="38865">MDKQHENFKRTSVPSRRAEREIVEGWAQGFPDRDNKLGREFQTTFNSSFWEIYLHALFREYGFTMDWSHASPDFHLKTEYGEVVVEAVTANAADGATPEWEKVRLMTEEVARKNFWPLNREAIIRLSSALLSKLRKYRDSYRRLPHVGGKPFVIAVAPFEQPDFQYQYDRPMRALLYDDYVDETAYFRDPDTYKEGPPSVQLSSVEKDNGATIEMGIFGNDDWAEVSAVLFSCVATWGKTVAMSSVPKPGYVAASWGTDSSGRSEMRRASIGVPSEGISDGVQIFHNPHANRPLSLDVFRRHGVVQHYLSPEGRWIRENYDGCLQFRLTQGIGLIDEKKS</sequence>